<gene>
    <name evidence="4" type="ORF">HL667_29240</name>
</gene>
<evidence type="ECO:0000259" key="3">
    <source>
        <dbReference type="SMART" id="SM00849"/>
    </source>
</evidence>
<dbReference type="Pfam" id="PF00753">
    <property type="entry name" value="Lactamase_B"/>
    <property type="match status" value="1"/>
</dbReference>
<reference evidence="4" key="1">
    <citation type="submission" date="2020-05" db="EMBL/GenBank/DDBJ databases">
        <title>Nod-independent and nitrogen-fixing Bradyrhizobium aeschynomene sp. nov. isolated from nodules of Aeschynomene indica.</title>
        <authorList>
            <person name="Zhang Z."/>
        </authorList>
    </citation>
    <scope>NUCLEOTIDE SEQUENCE</scope>
    <source>
        <strain evidence="4">83012</strain>
    </source>
</reference>
<evidence type="ECO:0000256" key="2">
    <source>
        <dbReference type="SAM" id="SignalP"/>
    </source>
</evidence>
<comment type="similarity">
    <text evidence="1">Belongs to the metallo-beta-lactamase superfamily. Class-B beta-lactamase family.</text>
</comment>
<protein>
    <submittedName>
        <fullName evidence="4">Quinoprotein relay system zinc metallohydrolase 2</fullName>
    </submittedName>
</protein>
<keyword evidence="2" id="KW-0732">Signal</keyword>
<dbReference type="PANTHER" id="PTHR42951">
    <property type="entry name" value="METALLO-BETA-LACTAMASE DOMAIN-CONTAINING"/>
    <property type="match status" value="1"/>
</dbReference>
<name>A0ABX2CLN9_9BRAD</name>
<feature type="domain" description="Metallo-beta-lactamase" evidence="3">
    <location>
        <begin position="55"/>
        <end position="239"/>
    </location>
</feature>
<dbReference type="Gene3D" id="3.60.15.10">
    <property type="entry name" value="Ribonuclease Z/Hydroxyacylglutathione hydrolase-like"/>
    <property type="match status" value="1"/>
</dbReference>
<comment type="caution">
    <text evidence="4">The sequence shown here is derived from an EMBL/GenBank/DDBJ whole genome shotgun (WGS) entry which is preliminary data.</text>
</comment>
<feature type="chain" id="PRO_5046718354" evidence="2">
    <location>
        <begin position="24"/>
        <end position="308"/>
    </location>
</feature>
<dbReference type="InterPro" id="IPR030829">
    <property type="entry name" value="SoxH-rel_PQQ_2"/>
</dbReference>
<dbReference type="InterPro" id="IPR001279">
    <property type="entry name" value="Metallo-B-lactamas"/>
</dbReference>
<feature type="signal peptide" evidence="2">
    <location>
        <begin position="1"/>
        <end position="23"/>
    </location>
</feature>
<accession>A0ABX2CLN9</accession>
<dbReference type="Proteomes" id="UP000886476">
    <property type="component" value="Unassembled WGS sequence"/>
</dbReference>
<sequence>MVKQLILAIAAWGAVAIGSSADAGPSQLEVSEIAPGVFVHIGQTALMNAENEGAIANVGFVIGNDAVAVIDTGGSVREGRALLAAIRARTTKPVRYVINSHAHPDHVFGNAAFEGEGTNFVGAKNLPRALAVRGPHYIEAFRRLMGAELIDEVRLVAPAILVDDQTVLDLGGRALTLKAWSTAHSDCDLTVYDDRSRILFAGDLVFLRHIPVMDGSLRGWIADLAGLATIPAARVVPGHGPVSEWPLALSDEHRYLDTLASDVRGLIKAGKPIADAAGAARSERDKWELFGDYNARNATAAFSELEWE</sequence>
<evidence type="ECO:0000313" key="5">
    <source>
        <dbReference type="Proteomes" id="UP000886476"/>
    </source>
</evidence>
<dbReference type="CDD" id="cd16282">
    <property type="entry name" value="metallo-hydrolase-like_MBL-fold"/>
    <property type="match status" value="1"/>
</dbReference>
<dbReference type="InterPro" id="IPR050855">
    <property type="entry name" value="NDM-1-like"/>
</dbReference>
<dbReference type="EMBL" id="JABFDN010000014">
    <property type="protein sequence ID" value="NPU69121.1"/>
    <property type="molecule type" value="Genomic_DNA"/>
</dbReference>
<proteinExistence type="inferred from homology"/>
<keyword evidence="5" id="KW-1185">Reference proteome</keyword>
<dbReference type="SMART" id="SM00849">
    <property type="entry name" value="Lactamase_B"/>
    <property type="match status" value="1"/>
</dbReference>
<dbReference type="SUPFAM" id="SSF56281">
    <property type="entry name" value="Metallo-hydrolase/oxidoreductase"/>
    <property type="match status" value="1"/>
</dbReference>
<organism evidence="4 5">
    <name type="scientific">Bradyrhizobium aeschynomenes</name>
    <dbReference type="NCBI Taxonomy" id="2734909"/>
    <lineage>
        <taxon>Bacteria</taxon>
        <taxon>Pseudomonadati</taxon>
        <taxon>Pseudomonadota</taxon>
        <taxon>Alphaproteobacteria</taxon>
        <taxon>Hyphomicrobiales</taxon>
        <taxon>Nitrobacteraceae</taxon>
        <taxon>Bradyrhizobium</taxon>
    </lineage>
</organism>
<evidence type="ECO:0000313" key="4">
    <source>
        <dbReference type="EMBL" id="NPU69121.1"/>
    </source>
</evidence>
<dbReference type="NCBIfam" id="TIGR04559">
    <property type="entry name" value="SoxH_rel_PQQ_2"/>
    <property type="match status" value="1"/>
</dbReference>
<evidence type="ECO:0000256" key="1">
    <source>
        <dbReference type="ARBA" id="ARBA00005250"/>
    </source>
</evidence>
<dbReference type="InterPro" id="IPR036866">
    <property type="entry name" value="RibonucZ/Hydroxyglut_hydro"/>
</dbReference>
<dbReference type="PANTHER" id="PTHR42951:SF4">
    <property type="entry name" value="ACYL-COENZYME A THIOESTERASE MBLAC2"/>
    <property type="match status" value="1"/>
</dbReference>
<dbReference type="RefSeq" id="WP_172114167.1">
    <property type="nucleotide sequence ID" value="NZ_JABFDN010000014.1"/>
</dbReference>